<dbReference type="EMBL" id="CP015058">
    <property type="protein sequence ID" value="QGN16958.1"/>
    <property type="molecule type" value="Genomic_DNA"/>
</dbReference>
<evidence type="ECO:0000259" key="2">
    <source>
        <dbReference type="Pfam" id="PF17748"/>
    </source>
</evidence>
<keyword evidence="4" id="KW-1185">Reference proteome</keyword>
<feature type="compositionally biased region" description="Acidic residues" evidence="1">
    <location>
        <begin position="256"/>
        <end position="268"/>
    </location>
</feature>
<organism evidence="3 4">
    <name type="scientific">Kluyveromyces marxianus</name>
    <name type="common">Yeast</name>
    <name type="synonym">Candida kefyr</name>
    <dbReference type="NCBI Taxonomy" id="4911"/>
    <lineage>
        <taxon>Eukaryota</taxon>
        <taxon>Fungi</taxon>
        <taxon>Dikarya</taxon>
        <taxon>Ascomycota</taxon>
        <taxon>Saccharomycotina</taxon>
        <taxon>Saccharomycetes</taxon>
        <taxon>Saccharomycetales</taxon>
        <taxon>Saccharomycetaceae</taxon>
        <taxon>Kluyveromyces</taxon>
    </lineage>
</organism>
<dbReference type="InterPro" id="IPR040458">
    <property type="entry name" value="Vid27"/>
</dbReference>
<reference evidence="3 4" key="2">
    <citation type="submission" date="2019-11" db="EMBL/GenBank/DDBJ databases">
        <authorList>
            <person name="Lu H."/>
        </authorList>
    </citation>
    <scope>NUCLEOTIDE SEQUENCE [LARGE SCALE GENOMIC DNA]</scope>
    <source>
        <strain evidence="3 4">FIM1</strain>
    </source>
</reference>
<reference evidence="3 4" key="1">
    <citation type="submission" date="2016-03" db="EMBL/GenBank/DDBJ databases">
        <title>How can Kluyveromyces marxianus grow so fast - potential evolutionary course in Saccharomyces Complex revealed by comparative genomics.</title>
        <authorList>
            <person name="Mo W."/>
            <person name="Lu W."/>
            <person name="Yang X."/>
            <person name="Qi J."/>
            <person name="Lv H."/>
        </authorList>
    </citation>
    <scope>NUCLEOTIDE SEQUENCE [LARGE SCALE GENOMIC DNA]</scope>
    <source>
        <strain evidence="3 4">FIM1</strain>
    </source>
</reference>
<evidence type="ECO:0000313" key="4">
    <source>
        <dbReference type="Proteomes" id="UP000422736"/>
    </source>
</evidence>
<protein>
    <submittedName>
        <fullName evidence="3">Vacuolar import and degradation protein 27</fullName>
    </submittedName>
</protein>
<evidence type="ECO:0000256" key="1">
    <source>
        <dbReference type="SAM" id="MobiDB-lite"/>
    </source>
</evidence>
<dbReference type="PANTHER" id="PTHR31913:SF0">
    <property type="entry name" value="VACUOLAR IMPORT AND DEGRADATION PROTEIN 27"/>
    <property type="match status" value="1"/>
</dbReference>
<dbReference type="Proteomes" id="UP000422736">
    <property type="component" value="Chromosome 5"/>
</dbReference>
<gene>
    <name evidence="3" type="primary">VID27</name>
    <name evidence="3" type="ORF">FIM1_3685</name>
</gene>
<evidence type="ECO:0000313" key="3">
    <source>
        <dbReference type="EMBL" id="QGN16958.1"/>
    </source>
</evidence>
<feature type="domain" description="Vid27 N-terminal" evidence="2">
    <location>
        <begin position="1"/>
        <end position="173"/>
    </location>
</feature>
<proteinExistence type="predicted"/>
<accession>A0ABX6F3F7</accession>
<feature type="region of interest" description="Disordered" evidence="1">
    <location>
        <begin position="249"/>
        <end position="268"/>
    </location>
</feature>
<dbReference type="InterPro" id="IPR040979">
    <property type="entry name" value="Vid27_N"/>
</dbReference>
<sequence length="319" mass="36755">MNLIRTLFDSGSNEELMSLSSGEFLLLRSFKSPKSSVEYIFSDAMICVKRCGQYEYLLCVERQDIESEDISDGDSEDILPDEMSLLSATSKKDDTWSFRIEKGLQLVKSWNAERRPVIIWNNTRGDDGDQFEYIIEDTIPLSEIDKFYKLIKLCTYEVEYRKPSEQATRDELLLFMKPEELDVSDSYSFAFDDSKLIHSHIGIPTDRDSTLHSESSKDTSLSVGRFAELRGSKHSLLGDTYRSYIRPDSIGRETEDGSDYFEGYDNDDNNEDILQYANSLKKYKYGEADENGYESYDDDEDDEEDAEGIFVDAKEYITD</sequence>
<dbReference type="Pfam" id="PF17748">
    <property type="entry name" value="VID27_N"/>
    <property type="match status" value="1"/>
</dbReference>
<dbReference type="PANTHER" id="PTHR31913">
    <property type="entry name" value="VACUOLAR IMPORT AND DEGRADATION PROTEIN 27"/>
    <property type="match status" value="1"/>
</dbReference>
<name>A0ABX6F3F7_KLUMA</name>